<proteinExistence type="predicted"/>
<feature type="transmembrane region" description="Helical" evidence="7">
    <location>
        <begin position="475"/>
        <end position="494"/>
    </location>
</feature>
<feature type="transmembrane region" description="Helical" evidence="7">
    <location>
        <begin position="95"/>
        <end position="115"/>
    </location>
</feature>
<dbReference type="PANTHER" id="PTHR42718:SF9">
    <property type="entry name" value="MAJOR FACILITATOR SUPERFAMILY MULTIDRUG TRANSPORTER MFSC"/>
    <property type="match status" value="1"/>
</dbReference>
<dbReference type="SUPFAM" id="SSF103473">
    <property type="entry name" value="MFS general substrate transporter"/>
    <property type="match status" value="1"/>
</dbReference>
<dbReference type="InterPro" id="IPR020846">
    <property type="entry name" value="MFS_dom"/>
</dbReference>
<dbReference type="Pfam" id="PF07690">
    <property type="entry name" value="MFS_1"/>
    <property type="match status" value="1"/>
</dbReference>
<evidence type="ECO:0000256" key="2">
    <source>
        <dbReference type="ARBA" id="ARBA00022448"/>
    </source>
</evidence>
<dbReference type="Gene3D" id="1.20.1720.10">
    <property type="entry name" value="Multidrug resistance protein D"/>
    <property type="match status" value="1"/>
</dbReference>
<accession>A0A6A4GWL8</accession>
<feature type="transmembrane region" description="Helical" evidence="7">
    <location>
        <begin position="283"/>
        <end position="303"/>
    </location>
</feature>
<dbReference type="AlphaFoldDB" id="A0A6A4GWL8"/>
<reference evidence="9" key="1">
    <citation type="journal article" date="2019" name="Environ. Microbiol.">
        <title>Fungal ecological strategies reflected in gene transcription - a case study of two litter decomposers.</title>
        <authorList>
            <person name="Barbi F."/>
            <person name="Kohler A."/>
            <person name="Barry K."/>
            <person name="Baskaran P."/>
            <person name="Daum C."/>
            <person name="Fauchery L."/>
            <person name="Ihrmark K."/>
            <person name="Kuo A."/>
            <person name="LaButti K."/>
            <person name="Lipzen A."/>
            <person name="Morin E."/>
            <person name="Grigoriev I.V."/>
            <person name="Henrissat B."/>
            <person name="Lindahl B."/>
            <person name="Martin F."/>
        </authorList>
    </citation>
    <scope>NUCLEOTIDE SEQUENCE</scope>
    <source>
        <strain evidence="9">JB14</strain>
    </source>
</reference>
<feature type="transmembrane region" description="Helical" evidence="7">
    <location>
        <begin position="345"/>
        <end position="368"/>
    </location>
</feature>
<protein>
    <submittedName>
        <fullName evidence="9">MFS general substrate transporter</fullName>
    </submittedName>
</protein>
<evidence type="ECO:0000259" key="8">
    <source>
        <dbReference type="PROSITE" id="PS50850"/>
    </source>
</evidence>
<evidence type="ECO:0000256" key="5">
    <source>
        <dbReference type="ARBA" id="ARBA00023136"/>
    </source>
</evidence>
<keyword evidence="3 7" id="KW-0812">Transmembrane</keyword>
<evidence type="ECO:0000256" key="7">
    <source>
        <dbReference type="SAM" id="Phobius"/>
    </source>
</evidence>
<gene>
    <name evidence="9" type="ORF">BT96DRAFT_1003183</name>
</gene>
<dbReference type="PROSITE" id="PS00216">
    <property type="entry name" value="SUGAR_TRANSPORT_1"/>
    <property type="match status" value="1"/>
</dbReference>
<feature type="transmembrane region" description="Helical" evidence="7">
    <location>
        <begin position="315"/>
        <end position="333"/>
    </location>
</feature>
<keyword evidence="5 7" id="KW-0472">Membrane</keyword>
<dbReference type="EMBL" id="ML769694">
    <property type="protein sequence ID" value="KAE9389494.1"/>
    <property type="molecule type" value="Genomic_DNA"/>
</dbReference>
<feature type="transmembrane region" description="Helical" evidence="7">
    <location>
        <begin position="135"/>
        <end position="155"/>
    </location>
</feature>
<evidence type="ECO:0000313" key="10">
    <source>
        <dbReference type="Proteomes" id="UP000799118"/>
    </source>
</evidence>
<evidence type="ECO:0000313" key="9">
    <source>
        <dbReference type="EMBL" id="KAE9389494.1"/>
    </source>
</evidence>
<feature type="region of interest" description="Disordered" evidence="6">
    <location>
        <begin position="1"/>
        <end position="22"/>
    </location>
</feature>
<feature type="transmembrane region" description="Helical" evidence="7">
    <location>
        <begin position="514"/>
        <end position="536"/>
    </location>
</feature>
<keyword evidence="10" id="KW-1185">Reference proteome</keyword>
<evidence type="ECO:0000256" key="6">
    <source>
        <dbReference type="SAM" id="MobiDB-lite"/>
    </source>
</evidence>
<dbReference type="PROSITE" id="PS50850">
    <property type="entry name" value="MFS"/>
    <property type="match status" value="1"/>
</dbReference>
<organism evidence="9 10">
    <name type="scientific">Gymnopus androsaceus JB14</name>
    <dbReference type="NCBI Taxonomy" id="1447944"/>
    <lineage>
        <taxon>Eukaryota</taxon>
        <taxon>Fungi</taxon>
        <taxon>Dikarya</taxon>
        <taxon>Basidiomycota</taxon>
        <taxon>Agaricomycotina</taxon>
        <taxon>Agaricomycetes</taxon>
        <taxon>Agaricomycetidae</taxon>
        <taxon>Agaricales</taxon>
        <taxon>Marasmiineae</taxon>
        <taxon>Omphalotaceae</taxon>
        <taxon>Gymnopus</taxon>
    </lineage>
</organism>
<dbReference type="Gene3D" id="1.20.1250.20">
    <property type="entry name" value="MFS general substrate transporter like domains"/>
    <property type="match status" value="1"/>
</dbReference>
<dbReference type="Proteomes" id="UP000799118">
    <property type="component" value="Unassembled WGS sequence"/>
</dbReference>
<dbReference type="GO" id="GO:0016020">
    <property type="term" value="C:membrane"/>
    <property type="evidence" value="ECO:0007669"/>
    <property type="project" value="UniProtKB-SubCell"/>
</dbReference>
<feature type="transmembrane region" description="Helical" evidence="7">
    <location>
        <begin position="188"/>
        <end position="214"/>
    </location>
</feature>
<keyword evidence="2" id="KW-0813">Transport</keyword>
<feature type="transmembrane region" description="Helical" evidence="7">
    <location>
        <begin position="418"/>
        <end position="435"/>
    </location>
</feature>
<feature type="transmembrane region" description="Helical" evidence="7">
    <location>
        <begin position="388"/>
        <end position="406"/>
    </location>
</feature>
<dbReference type="GO" id="GO:0022857">
    <property type="term" value="F:transmembrane transporter activity"/>
    <property type="evidence" value="ECO:0007669"/>
    <property type="project" value="InterPro"/>
</dbReference>
<feature type="transmembrane region" description="Helical" evidence="7">
    <location>
        <begin position="441"/>
        <end position="463"/>
    </location>
</feature>
<feature type="transmembrane region" description="Helical" evidence="7">
    <location>
        <begin position="162"/>
        <end position="182"/>
    </location>
</feature>
<feature type="transmembrane region" description="Helical" evidence="7">
    <location>
        <begin position="251"/>
        <end position="271"/>
    </location>
</feature>
<dbReference type="InterPro" id="IPR036259">
    <property type="entry name" value="MFS_trans_sf"/>
</dbReference>
<evidence type="ECO:0000256" key="4">
    <source>
        <dbReference type="ARBA" id="ARBA00022989"/>
    </source>
</evidence>
<dbReference type="InterPro" id="IPR005829">
    <property type="entry name" value="Sugar_transporter_CS"/>
</dbReference>
<dbReference type="PANTHER" id="PTHR42718">
    <property type="entry name" value="MAJOR FACILITATOR SUPERFAMILY MULTIDRUG TRANSPORTER MFSC"/>
    <property type="match status" value="1"/>
</dbReference>
<dbReference type="InterPro" id="IPR011701">
    <property type="entry name" value="MFS"/>
</dbReference>
<dbReference type="OrthoDB" id="440755at2759"/>
<keyword evidence="4 7" id="KW-1133">Transmembrane helix</keyword>
<name>A0A6A4GWL8_9AGAR</name>
<evidence type="ECO:0000256" key="3">
    <source>
        <dbReference type="ARBA" id="ARBA00022692"/>
    </source>
</evidence>
<feature type="domain" description="Major facilitator superfamily (MFS) profile" evidence="8">
    <location>
        <begin position="98"/>
        <end position="540"/>
    </location>
</feature>
<sequence>MPSLLNATERRRSHSNHDNRNTLAAMDHMLAARRMSRTTQIMNEEMNTISMPEPSYSYKNGLETVPQTPATEIVAFEVEETPDHRATGKIASWRGAMILGTACFAQLVDNIWMTSINIAVPRITEEFALDGTQSWLVSAYTLTFGGFLLLAGVLSDRLGRRFMFTGGMLWMMVFSIACGASRTGVQCIIFRALQGLGAAASVPSAIGVLSTFFVGNEKHRALSMFGAAGAVGFVVGLILGGILSGTLGWRYIFYINAPLIAILALSGWLSFPKEKKITGKKPSLDLLGAGLGTSGIVLMTFALSQSEVSGWNKPIVLACLIVSILVLLGFAWAERKVSNPIMPTYLWKLPSFAGIWCAAFLLYCWWGSVVYYLSLIAQEVLFLTPLDTGLYMIPMGVFGFVASIGTGRAVEKFEVKPLLIVGFLISALGTLPAAFVKTGDLFWPLVFPTAIICVVGISIAYNVASIALVSAVPPINTAFQIGSGFGLAITSLVYENVLQKQSNPSDPSSLMKGYQAALFTSCGLVGGSLILTIFTVRNGQQTVSSGMMVH</sequence>
<feature type="transmembrane region" description="Helical" evidence="7">
    <location>
        <begin position="221"/>
        <end position="245"/>
    </location>
</feature>
<evidence type="ECO:0000256" key="1">
    <source>
        <dbReference type="ARBA" id="ARBA00004141"/>
    </source>
</evidence>
<comment type="subcellular location">
    <subcellularLocation>
        <location evidence="1">Membrane</location>
        <topology evidence="1">Multi-pass membrane protein</topology>
    </subcellularLocation>
</comment>